<gene>
    <name evidence="1" type="ORF">Q604_UNBC17284G0001</name>
</gene>
<comment type="caution">
    <text evidence="1">The sequence shown here is derived from an EMBL/GenBank/DDBJ whole genome shotgun (WGS) entry which is preliminary data.</text>
</comment>
<dbReference type="EMBL" id="AZMM01017284">
    <property type="protein sequence ID" value="ETJ26670.1"/>
    <property type="molecule type" value="Genomic_DNA"/>
</dbReference>
<accession>W1XB06</accession>
<name>W1XB06_9ZZZZ</name>
<organism evidence="1">
    <name type="scientific">human gut metagenome</name>
    <dbReference type="NCBI Taxonomy" id="408170"/>
    <lineage>
        <taxon>unclassified sequences</taxon>
        <taxon>metagenomes</taxon>
        <taxon>organismal metagenomes</taxon>
    </lineage>
</organism>
<dbReference type="AlphaFoldDB" id="W1XB06"/>
<proteinExistence type="predicted"/>
<sequence length="55" mass="5904">QSIGITAGFHTLSSAKLVGTSLLDSFQAVQMTLMLFVGQHKVLCAFWINLVGILP</sequence>
<reference evidence="1" key="1">
    <citation type="submission" date="2013-12" db="EMBL/GenBank/DDBJ databases">
        <title>A Varibaculum cambriense genome reconstructed from a premature infant gut community with otherwise low bacterial novelty that shifts toward anaerobic metabolism during the third week of life.</title>
        <authorList>
            <person name="Brown C.T."/>
            <person name="Sharon I."/>
            <person name="Thomas B.C."/>
            <person name="Castelle C.J."/>
            <person name="Morowitz M.J."/>
            <person name="Banfield J.F."/>
        </authorList>
    </citation>
    <scope>NUCLEOTIDE SEQUENCE</scope>
</reference>
<protein>
    <submittedName>
        <fullName evidence="1">Uncharacterized protein</fullName>
    </submittedName>
</protein>
<evidence type="ECO:0000313" key="1">
    <source>
        <dbReference type="EMBL" id="ETJ26670.1"/>
    </source>
</evidence>
<feature type="non-terminal residue" evidence="1">
    <location>
        <position position="1"/>
    </location>
</feature>